<evidence type="ECO:0000313" key="4">
    <source>
        <dbReference type="Proteomes" id="UP000504638"/>
    </source>
</evidence>
<name>A0A6G1FT94_9PEZI</name>
<organism evidence="3">
    <name type="scientific">Eremomyces bilateralis CBS 781.70</name>
    <dbReference type="NCBI Taxonomy" id="1392243"/>
    <lineage>
        <taxon>Eukaryota</taxon>
        <taxon>Fungi</taxon>
        <taxon>Dikarya</taxon>
        <taxon>Ascomycota</taxon>
        <taxon>Pezizomycotina</taxon>
        <taxon>Dothideomycetes</taxon>
        <taxon>Dothideomycetes incertae sedis</taxon>
        <taxon>Eremomycetales</taxon>
        <taxon>Eremomycetaceae</taxon>
        <taxon>Eremomyces</taxon>
    </lineage>
</organism>
<evidence type="ECO:0000313" key="3">
    <source>
        <dbReference type="EMBL" id="KAF1809095.1"/>
    </source>
</evidence>
<dbReference type="OrthoDB" id="1733656at2759"/>
<dbReference type="RefSeq" id="XP_033530726.1">
    <property type="nucleotide sequence ID" value="XM_033682230.1"/>
</dbReference>
<reference evidence="3 5" key="1">
    <citation type="submission" date="2020-01" db="EMBL/GenBank/DDBJ databases">
        <authorList>
            <consortium name="DOE Joint Genome Institute"/>
            <person name="Haridas S."/>
            <person name="Albert R."/>
            <person name="Binder M."/>
            <person name="Bloem J."/>
            <person name="Labutti K."/>
            <person name="Salamov A."/>
            <person name="Andreopoulos B."/>
            <person name="Baker S.E."/>
            <person name="Barry K."/>
            <person name="Bills G."/>
            <person name="Bluhm B.H."/>
            <person name="Cannon C."/>
            <person name="Castanera R."/>
            <person name="Culley D.E."/>
            <person name="Daum C."/>
            <person name="Ezra D."/>
            <person name="Gonzalez J.B."/>
            <person name="Henrissat B."/>
            <person name="Kuo A."/>
            <person name="Liang C."/>
            <person name="Lipzen A."/>
            <person name="Lutzoni F."/>
            <person name="Magnuson J."/>
            <person name="Mondo S."/>
            <person name="Nolan M."/>
            <person name="Ohm R."/>
            <person name="Pangilinan J."/>
            <person name="Park H.-J."/>
            <person name="Ramirez L."/>
            <person name="Alfaro M."/>
            <person name="Sun H."/>
            <person name="Tritt A."/>
            <person name="Yoshinaga Y."/>
            <person name="Zwiers L.-H."/>
            <person name="Turgeon B.G."/>
            <person name="Goodwin S.B."/>
            <person name="Spatafora J.W."/>
            <person name="Crous P.W."/>
            <person name="Grigoriev I.V."/>
        </authorList>
    </citation>
    <scope>NUCLEOTIDE SEQUENCE</scope>
    <source>
        <strain evidence="3 5">CBS 781.70</strain>
    </source>
</reference>
<reference evidence="5" key="2">
    <citation type="submission" date="2020-04" db="EMBL/GenBank/DDBJ databases">
        <authorList>
            <consortium name="NCBI Genome Project"/>
        </authorList>
    </citation>
    <scope>NUCLEOTIDE SEQUENCE</scope>
    <source>
        <strain evidence="5">CBS 781.70</strain>
    </source>
</reference>
<feature type="chain" id="PRO_5044631577" description="Thioredoxin-like protein" evidence="2">
    <location>
        <begin position="19"/>
        <end position="242"/>
    </location>
</feature>
<dbReference type="Proteomes" id="UP000504638">
    <property type="component" value="Unplaced"/>
</dbReference>
<gene>
    <name evidence="3 5" type="ORF">P152DRAFT_494992</name>
</gene>
<dbReference type="AlphaFoldDB" id="A0A6G1FT94"/>
<feature type="transmembrane region" description="Helical" evidence="1">
    <location>
        <begin position="215"/>
        <end position="237"/>
    </location>
</feature>
<feature type="signal peptide" evidence="2">
    <location>
        <begin position="1"/>
        <end position="18"/>
    </location>
</feature>
<sequence>MRLIFPAVAALTTSTVTANQEPLVDWVKGWINKAQSYIPSAAPSVGIPNPLDAGAAKVAEKYVQPLTLENWQSVLQPSPSGTGPEEWVVFVTGGNASCFGQCTNVTKVWNESVAILSTQPNTPNLAAIDCEDQRILCNSWLAGPPSLWHFSLPKPLADQSHPTPTVRIIDLFRNTTATDLQKIFAEEKWNDVKPYDGPWHPFEGFMHKFGVAVPLAYVTWAFSLMPTWLPMIAISFLSRTFM</sequence>
<evidence type="ECO:0000256" key="2">
    <source>
        <dbReference type="SAM" id="SignalP"/>
    </source>
</evidence>
<evidence type="ECO:0000313" key="5">
    <source>
        <dbReference type="RefSeq" id="XP_033530726.1"/>
    </source>
</evidence>
<reference evidence="5" key="3">
    <citation type="submission" date="2025-04" db="UniProtKB">
        <authorList>
            <consortium name="RefSeq"/>
        </authorList>
    </citation>
    <scope>IDENTIFICATION</scope>
    <source>
        <strain evidence="5">CBS 781.70</strain>
    </source>
</reference>
<keyword evidence="1" id="KW-0812">Transmembrane</keyword>
<keyword evidence="1" id="KW-1133">Transmembrane helix</keyword>
<dbReference type="EMBL" id="ML975175">
    <property type="protein sequence ID" value="KAF1809095.1"/>
    <property type="molecule type" value="Genomic_DNA"/>
</dbReference>
<keyword evidence="2" id="KW-0732">Signal</keyword>
<keyword evidence="4" id="KW-1185">Reference proteome</keyword>
<evidence type="ECO:0000256" key="1">
    <source>
        <dbReference type="SAM" id="Phobius"/>
    </source>
</evidence>
<keyword evidence="1" id="KW-0472">Membrane</keyword>
<proteinExistence type="predicted"/>
<protein>
    <recommendedName>
        <fullName evidence="6">Thioredoxin-like protein</fullName>
    </recommendedName>
</protein>
<evidence type="ECO:0008006" key="6">
    <source>
        <dbReference type="Google" id="ProtNLM"/>
    </source>
</evidence>
<accession>A0A6G1FT94</accession>
<dbReference type="GeneID" id="54422800"/>